<keyword evidence="2" id="KW-1185">Reference proteome</keyword>
<accession>A0ACB8UH04</accession>
<protein>
    <submittedName>
        <fullName evidence="1">Uncharacterized protein</fullName>
    </submittedName>
</protein>
<organism evidence="1 2">
    <name type="scientific">Irpex rosettiformis</name>
    <dbReference type="NCBI Taxonomy" id="378272"/>
    <lineage>
        <taxon>Eukaryota</taxon>
        <taxon>Fungi</taxon>
        <taxon>Dikarya</taxon>
        <taxon>Basidiomycota</taxon>
        <taxon>Agaricomycotina</taxon>
        <taxon>Agaricomycetes</taxon>
        <taxon>Polyporales</taxon>
        <taxon>Irpicaceae</taxon>
        <taxon>Irpex</taxon>
    </lineage>
</organism>
<name>A0ACB8UH04_9APHY</name>
<sequence length="467" mass="52146">MLPHLVSFSKRKPDSKVPRWSVALGGAGTPATSNLRMYLSHAQLPRMILGCNIPRMPEEGHKTHRNVLSVRAEDWRKLTEMNVISSPDFDKQISEFIRAHIPSHDLHVIDPDVESGDRLTLPSPVFRVAETIVGRPSDMYRVSRWVTEFPLATLQRVMHLAFPHTQEWSLSPLMADPDQEIVSCVTWDRRNSDSTVDSAVAVMMQPPWIASAMDLECFVNCKRLPRPSATSVNTDDEAEYNSSERMWAKIWDLCARRNCHYFVVTTYWGWAFGAFSLGKTRGFVTSVKHWDTHSPSILEYLTFWFASAMQISGGWEMPKVAEAVFDVNLGIEDVALPPDPYVPLHSPAPSESAWEAGAQENADATDAEEVAVLLLSPAGLHNAPMLPWTDELAARLAENVMNWQQNGTPYHIWGLPPSAHTAPSEVSTAITESSATSVFTDPGGRRTGGNWLTERPIDETRAHQLAI</sequence>
<proteinExistence type="predicted"/>
<comment type="caution">
    <text evidence="1">The sequence shown here is derived from an EMBL/GenBank/DDBJ whole genome shotgun (WGS) entry which is preliminary data.</text>
</comment>
<dbReference type="EMBL" id="MU274901">
    <property type="protein sequence ID" value="KAI0093642.1"/>
    <property type="molecule type" value="Genomic_DNA"/>
</dbReference>
<reference evidence="1" key="1">
    <citation type="journal article" date="2021" name="Environ. Microbiol.">
        <title>Gene family expansions and transcriptome signatures uncover fungal adaptations to wood decay.</title>
        <authorList>
            <person name="Hage H."/>
            <person name="Miyauchi S."/>
            <person name="Viragh M."/>
            <person name="Drula E."/>
            <person name="Min B."/>
            <person name="Chaduli D."/>
            <person name="Navarro D."/>
            <person name="Favel A."/>
            <person name="Norest M."/>
            <person name="Lesage-Meessen L."/>
            <person name="Balint B."/>
            <person name="Merenyi Z."/>
            <person name="de Eugenio L."/>
            <person name="Morin E."/>
            <person name="Martinez A.T."/>
            <person name="Baldrian P."/>
            <person name="Stursova M."/>
            <person name="Martinez M.J."/>
            <person name="Novotny C."/>
            <person name="Magnuson J.K."/>
            <person name="Spatafora J.W."/>
            <person name="Maurice S."/>
            <person name="Pangilinan J."/>
            <person name="Andreopoulos W."/>
            <person name="LaButti K."/>
            <person name="Hundley H."/>
            <person name="Na H."/>
            <person name="Kuo A."/>
            <person name="Barry K."/>
            <person name="Lipzen A."/>
            <person name="Henrissat B."/>
            <person name="Riley R."/>
            <person name="Ahrendt S."/>
            <person name="Nagy L.G."/>
            <person name="Grigoriev I.V."/>
            <person name="Martin F."/>
            <person name="Rosso M.N."/>
        </authorList>
    </citation>
    <scope>NUCLEOTIDE SEQUENCE</scope>
    <source>
        <strain evidence="1">CBS 384.51</strain>
    </source>
</reference>
<dbReference type="Proteomes" id="UP001055072">
    <property type="component" value="Unassembled WGS sequence"/>
</dbReference>
<gene>
    <name evidence="1" type="ORF">BDY19DRAFT_918096</name>
</gene>
<evidence type="ECO:0000313" key="1">
    <source>
        <dbReference type="EMBL" id="KAI0093642.1"/>
    </source>
</evidence>
<evidence type="ECO:0000313" key="2">
    <source>
        <dbReference type="Proteomes" id="UP001055072"/>
    </source>
</evidence>